<keyword evidence="5 7" id="KW-0647">Proteasome</keyword>
<dbReference type="GO" id="GO:0019773">
    <property type="term" value="C:proteasome core complex, alpha-subunit complex"/>
    <property type="evidence" value="ECO:0007669"/>
    <property type="project" value="UniProtKB-UniRule"/>
</dbReference>
<dbReference type="InterPro" id="IPR023332">
    <property type="entry name" value="Proteasome_alpha-type"/>
</dbReference>
<comment type="subcellular location">
    <subcellularLocation>
        <location evidence="3">Cytoplasm</location>
    </subcellularLocation>
    <subcellularLocation>
        <location evidence="2">Nucleus</location>
    </subcellularLocation>
</comment>
<dbReference type="SUPFAM" id="SSF56235">
    <property type="entry name" value="N-terminal nucleophile aminohydrolases (Ntn hydrolases)"/>
    <property type="match status" value="1"/>
</dbReference>
<keyword evidence="4" id="KW-0963">Cytoplasm</keyword>
<feature type="domain" description="Proteasome alpha-type subunits" evidence="8">
    <location>
        <begin position="7"/>
        <end position="29"/>
    </location>
</feature>
<evidence type="ECO:0000256" key="6">
    <source>
        <dbReference type="ARBA" id="ARBA00023242"/>
    </source>
</evidence>
<dbReference type="GO" id="GO:0005634">
    <property type="term" value="C:nucleus"/>
    <property type="evidence" value="ECO:0007669"/>
    <property type="project" value="UniProtKB-SubCell"/>
</dbReference>
<comment type="function">
    <text evidence="1">The proteasome degrades poly-ubiquitinated proteins in the cytoplasm and in the nucleus. It is essential for the regulated turnover of proteins and for the removal of misfolded proteins. The proteasome is a multicatalytic proteinase complex that is characterized by its ability to cleave peptides with Arg, Phe, Tyr, Leu, and Glu adjacent to the leaving group at neutral or slightly basic pH. It has an ATP-dependent proteolytic activity.</text>
</comment>
<dbReference type="InterPro" id="IPR001353">
    <property type="entry name" value="Proteasome_sua/b"/>
</dbReference>
<evidence type="ECO:0000256" key="1">
    <source>
        <dbReference type="ARBA" id="ARBA00003542"/>
    </source>
</evidence>
<accession>A0AAV5QQT7</accession>
<keyword evidence="6" id="KW-0539">Nucleus</keyword>
<dbReference type="GO" id="GO:0043161">
    <property type="term" value="P:proteasome-mediated ubiquitin-dependent protein catabolic process"/>
    <property type="evidence" value="ECO:0007669"/>
    <property type="project" value="UniProtKB-ARBA"/>
</dbReference>
<dbReference type="RefSeq" id="XP_064853927.1">
    <property type="nucleotide sequence ID" value="XM_064997855.1"/>
</dbReference>
<dbReference type="InterPro" id="IPR000426">
    <property type="entry name" value="Proteasome_asu_N"/>
</dbReference>
<evidence type="ECO:0000313" key="9">
    <source>
        <dbReference type="EMBL" id="GMM36931.1"/>
    </source>
</evidence>
<sequence>MSNSAGFDRHITIFSPEGRLFQVEYAFKAVTAANITALGITGKDTVVLISQKKVPDKLLDPKTVSYLFKISKHIGMMATGSIADSRSLATRARSEANDFEYKYGYPIPVDVLSKRMANLAQIYTQRAYMRPSGAIITFGAFDDEKGPLLYKVDPAGYYIGSKATAVGPKQDEATTALEKKYKNKEYLKGDTTKLVETAIITLSNVLNSEFKKDDIEIGVATDGNFTILTSDEIEERLIAIAEQD</sequence>
<evidence type="ECO:0000259" key="8">
    <source>
        <dbReference type="PROSITE" id="PS00388"/>
    </source>
</evidence>
<evidence type="ECO:0000256" key="5">
    <source>
        <dbReference type="ARBA" id="ARBA00022942"/>
    </source>
</evidence>
<evidence type="ECO:0000313" key="10">
    <source>
        <dbReference type="Proteomes" id="UP001360560"/>
    </source>
</evidence>
<dbReference type="PANTHER" id="PTHR11599">
    <property type="entry name" value="PROTEASOME SUBUNIT ALPHA/BETA"/>
    <property type="match status" value="1"/>
</dbReference>
<dbReference type="GO" id="GO:0010499">
    <property type="term" value="P:proteasomal ubiquitin-independent protein catabolic process"/>
    <property type="evidence" value="ECO:0007669"/>
    <property type="project" value="UniProtKB-ARBA"/>
</dbReference>
<dbReference type="PROSITE" id="PS51475">
    <property type="entry name" value="PROTEASOME_ALPHA_2"/>
    <property type="match status" value="1"/>
</dbReference>
<dbReference type="GO" id="GO:0005737">
    <property type="term" value="C:cytoplasm"/>
    <property type="evidence" value="ECO:0007669"/>
    <property type="project" value="UniProtKB-SubCell"/>
</dbReference>
<dbReference type="InterPro" id="IPR050115">
    <property type="entry name" value="Proteasome_alpha"/>
</dbReference>
<dbReference type="InterPro" id="IPR029055">
    <property type="entry name" value="Ntn_hydrolases_N"/>
</dbReference>
<dbReference type="CDD" id="cd03754">
    <property type="entry name" value="proteasome_alpha_type_6"/>
    <property type="match status" value="1"/>
</dbReference>
<dbReference type="Proteomes" id="UP001360560">
    <property type="component" value="Unassembled WGS sequence"/>
</dbReference>
<dbReference type="AlphaFoldDB" id="A0AAV5QQT7"/>
<reference evidence="9 10" key="1">
    <citation type="journal article" date="2023" name="Elife">
        <title>Identification of key yeast species and microbe-microbe interactions impacting larval growth of Drosophila in the wild.</title>
        <authorList>
            <person name="Mure A."/>
            <person name="Sugiura Y."/>
            <person name="Maeda R."/>
            <person name="Honda K."/>
            <person name="Sakurai N."/>
            <person name="Takahashi Y."/>
            <person name="Watada M."/>
            <person name="Katoh T."/>
            <person name="Gotoh A."/>
            <person name="Gotoh Y."/>
            <person name="Taniguchi I."/>
            <person name="Nakamura K."/>
            <person name="Hayashi T."/>
            <person name="Katayama T."/>
            <person name="Uemura T."/>
            <person name="Hattori Y."/>
        </authorList>
    </citation>
    <scope>NUCLEOTIDE SEQUENCE [LARGE SCALE GENOMIC DNA]</scope>
    <source>
        <strain evidence="9 10">SC-9</strain>
    </source>
</reference>
<protein>
    <submittedName>
        <fullName evidence="9">Proteasome core particle subunit alpha 1</fullName>
    </submittedName>
</protein>
<dbReference type="InterPro" id="IPR034642">
    <property type="entry name" value="Proteasome_subunit_alpha6"/>
</dbReference>
<proteinExistence type="inferred from homology"/>
<organism evidence="9 10">
    <name type="scientific">Saccharomycopsis crataegensis</name>
    <dbReference type="NCBI Taxonomy" id="43959"/>
    <lineage>
        <taxon>Eukaryota</taxon>
        <taxon>Fungi</taxon>
        <taxon>Dikarya</taxon>
        <taxon>Ascomycota</taxon>
        <taxon>Saccharomycotina</taxon>
        <taxon>Saccharomycetes</taxon>
        <taxon>Saccharomycopsidaceae</taxon>
        <taxon>Saccharomycopsis</taxon>
    </lineage>
</organism>
<dbReference type="FunFam" id="3.60.20.10:FF:000026">
    <property type="entry name" value="Proteasome subunit alpha type-1"/>
    <property type="match status" value="1"/>
</dbReference>
<gene>
    <name evidence="9" type="ORF">DASC09_042560</name>
</gene>
<dbReference type="Gene3D" id="3.60.20.10">
    <property type="entry name" value="Glutamine Phosphoribosylpyrophosphate, subunit 1, domain 1"/>
    <property type="match status" value="1"/>
</dbReference>
<dbReference type="Pfam" id="PF10584">
    <property type="entry name" value="Proteasome_A_N"/>
    <property type="match status" value="1"/>
</dbReference>
<evidence type="ECO:0000256" key="7">
    <source>
        <dbReference type="PROSITE-ProRule" id="PRU00808"/>
    </source>
</evidence>
<evidence type="ECO:0000256" key="3">
    <source>
        <dbReference type="ARBA" id="ARBA00004496"/>
    </source>
</evidence>
<evidence type="ECO:0000256" key="2">
    <source>
        <dbReference type="ARBA" id="ARBA00004123"/>
    </source>
</evidence>
<comment type="caution">
    <text evidence="9">The sequence shown here is derived from an EMBL/GenBank/DDBJ whole genome shotgun (WGS) entry which is preliminary data.</text>
</comment>
<dbReference type="PROSITE" id="PS00388">
    <property type="entry name" value="PROTEASOME_ALPHA_1"/>
    <property type="match status" value="1"/>
</dbReference>
<dbReference type="GeneID" id="90074906"/>
<name>A0AAV5QQT7_9ASCO</name>
<evidence type="ECO:0000256" key="4">
    <source>
        <dbReference type="ARBA" id="ARBA00022490"/>
    </source>
</evidence>
<dbReference type="SMART" id="SM00948">
    <property type="entry name" value="Proteasome_A_N"/>
    <property type="match status" value="1"/>
</dbReference>
<dbReference type="EMBL" id="BTFZ01000011">
    <property type="protein sequence ID" value="GMM36931.1"/>
    <property type="molecule type" value="Genomic_DNA"/>
</dbReference>
<keyword evidence="10" id="KW-1185">Reference proteome</keyword>
<dbReference type="Pfam" id="PF00227">
    <property type="entry name" value="Proteasome"/>
    <property type="match status" value="1"/>
</dbReference>
<comment type="similarity">
    <text evidence="7">Belongs to the peptidase T1A family.</text>
</comment>